<protein>
    <submittedName>
        <fullName evidence="2">Uncharacterized protein</fullName>
    </submittedName>
</protein>
<keyword evidence="3" id="KW-1185">Reference proteome</keyword>
<feature type="region of interest" description="Disordered" evidence="1">
    <location>
        <begin position="296"/>
        <end position="326"/>
    </location>
</feature>
<dbReference type="Proteomes" id="UP000604825">
    <property type="component" value="Unassembled WGS sequence"/>
</dbReference>
<name>A0A811NXP4_9POAL</name>
<evidence type="ECO:0000313" key="2">
    <source>
        <dbReference type="EMBL" id="CAD6229147.1"/>
    </source>
</evidence>
<comment type="caution">
    <text evidence="2">The sequence shown here is derived from an EMBL/GenBank/DDBJ whole genome shotgun (WGS) entry which is preliminary data.</text>
</comment>
<evidence type="ECO:0000313" key="3">
    <source>
        <dbReference type="Proteomes" id="UP000604825"/>
    </source>
</evidence>
<dbReference type="PANTHER" id="PTHR34222">
    <property type="entry name" value="GAG_PRE-INTEGRS DOMAIN-CONTAINING PROTEIN"/>
    <property type="match status" value="1"/>
</dbReference>
<accession>A0A811NXP4</accession>
<feature type="compositionally biased region" description="Basic residues" evidence="1">
    <location>
        <begin position="299"/>
        <end position="312"/>
    </location>
</feature>
<dbReference type="OrthoDB" id="681953at2759"/>
<organism evidence="2 3">
    <name type="scientific">Miscanthus lutarioriparius</name>
    <dbReference type="NCBI Taxonomy" id="422564"/>
    <lineage>
        <taxon>Eukaryota</taxon>
        <taxon>Viridiplantae</taxon>
        <taxon>Streptophyta</taxon>
        <taxon>Embryophyta</taxon>
        <taxon>Tracheophyta</taxon>
        <taxon>Spermatophyta</taxon>
        <taxon>Magnoliopsida</taxon>
        <taxon>Liliopsida</taxon>
        <taxon>Poales</taxon>
        <taxon>Poaceae</taxon>
        <taxon>PACMAD clade</taxon>
        <taxon>Panicoideae</taxon>
        <taxon>Andropogonodae</taxon>
        <taxon>Andropogoneae</taxon>
        <taxon>Saccharinae</taxon>
        <taxon>Miscanthus</taxon>
    </lineage>
</organism>
<gene>
    <name evidence="2" type="ORF">NCGR_LOCUS19766</name>
</gene>
<sequence length="351" mass="39200">MASPGRPGDVAVPKCPIIFNGTNWGDFVFHMEVHMDGQLLWGYLTGDQICPPCPVLPTPPTYPPDADDDAKSALLDAFEAQMESYRSDLGLYETWLREEKSAKAILLASMEIDFARSLRGLPTSHLMWDHLHRSYEIRNEAMYLAVVEEAQSLRQLDSTIEAFHRQMTDVWHRLDNLGAEFCGGGTCRCCDRHRDQRDTLCLHEFLSRLRPEFETVRAQLLTRRPRPSLSEAMPELRAEETRLRAEVVSHTLAQPSVLAATPPQASPPSSQPSLVVAGVPSGVQCGYCKLYGHEEKDCRKKQRDRPGRRGRRSSQGPSQGTRSVSAAEQEVLALFRRLTAAVQASASETTA</sequence>
<dbReference type="EMBL" id="CAJGYO010000005">
    <property type="protein sequence ID" value="CAD6229147.1"/>
    <property type="molecule type" value="Genomic_DNA"/>
</dbReference>
<proteinExistence type="predicted"/>
<reference evidence="2" key="1">
    <citation type="submission" date="2020-10" db="EMBL/GenBank/DDBJ databases">
        <authorList>
            <person name="Han B."/>
            <person name="Lu T."/>
            <person name="Zhao Q."/>
            <person name="Huang X."/>
            <person name="Zhao Y."/>
        </authorList>
    </citation>
    <scope>NUCLEOTIDE SEQUENCE</scope>
</reference>
<dbReference type="AlphaFoldDB" id="A0A811NXP4"/>
<feature type="compositionally biased region" description="Low complexity" evidence="1">
    <location>
        <begin position="313"/>
        <end position="323"/>
    </location>
</feature>
<evidence type="ECO:0000256" key="1">
    <source>
        <dbReference type="SAM" id="MobiDB-lite"/>
    </source>
</evidence>
<dbReference type="PANTHER" id="PTHR34222:SF100">
    <property type="entry name" value="CCHC-TYPE DOMAIN-CONTAINING PROTEIN"/>
    <property type="match status" value="1"/>
</dbReference>